<accession>A0ABS8HE49</accession>
<evidence type="ECO:0008006" key="3">
    <source>
        <dbReference type="Google" id="ProtNLM"/>
    </source>
</evidence>
<reference evidence="1 2" key="1">
    <citation type="submission" date="2021-10" db="EMBL/GenBank/DDBJ databases">
        <title>Genome sequencing of Xanthomonas strains from NCPPB.</title>
        <authorList>
            <person name="Hussein R."/>
            <person name="Harrison J."/>
            <person name="Studholme D.J."/>
            <person name="Vicente J."/>
            <person name="Grant M."/>
        </authorList>
    </citation>
    <scope>NUCLEOTIDE SEQUENCE [LARGE SCALE GENOMIC DNA]</scope>
    <source>
        <strain evidence="1 2">NCPPB 101</strain>
    </source>
</reference>
<comment type="caution">
    <text evidence="1">The sequence shown here is derived from an EMBL/GenBank/DDBJ whole genome shotgun (WGS) entry which is preliminary data.</text>
</comment>
<sequence>MDSGLVLAFFSRHRVLFQILQLKRERELMSRYSEIPVIDLFAGPGGLCEGFSSILDENGVRRFSVKVSVEKDPIAHRTLLLRAIFRKFPKGKVPDCYYDYVRGKITREAFLEHPDITDAAEHAAREARCAELGVTPAKEVDGWIREGGLNLQVQHVS</sequence>
<evidence type="ECO:0000313" key="1">
    <source>
        <dbReference type="EMBL" id="MCC4619902.1"/>
    </source>
</evidence>
<dbReference type="RefSeq" id="WP_200859730.1">
    <property type="nucleotide sequence ID" value="NZ_JAJGQJ010000012.1"/>
</dbReference>
<name>A0ABS8HE49_9XANT</name>
<organism evidence="1 2">
    <name type="scientific">Xanthomonas cassavae CFBP 4642</name>
    <dbReference type="NCBI Taxonomy" id="1219375"/>
    <lineage>
        <taxon>Bacteria</taxon>
        <taxon>Pseudomonadati</taxon>
        <taxon>Pseudomonadota</taxon>
        <taxon>Gammaproteobacteria</taxon>
        <taxon>Lysobacterales</taxon>
        <taxon>Lysobacteraceae</taxon>
        <taxon>Xanthomonas</taxon>
    </lineage>
</organism>
<evidence type="ECO:0000313" key="2">
    <source>
        <dbReference type="Proteomes" id="UP001199206"/>
    </source>
</evidence>
<dbReference type="Gene3D" id="3.40.50.150">
    <property type="entry name" value="Vaccinia Virus protein VP39"/>
    <property type="match status" value="1"/>
</dbReference>
<proteinExistence type="predicted"/>
<gene>
    <name evidence="1" type="ORF">LL965_07270</name>
</gene>
<dbReference type="EMBL" id="JAJGQJ010000012">
    <property type="protein sequence ID" value="MCC4619902.1"/>
    <property type="molecule type" value="Genomic_DNA"/>
</dbReference>
<dbReference type="InterPro" id="IPR029063">
    <property type="entry name" value="SAM-dependent_MTases_sf"/>
</dbReference>
<dbReference type="Proteomes" id="UP001199206">
    <property type="component" value="Unassembled WGS sequence"/>
</dbReference>
<protein>
    <recommendedName>
        <fullName evidence="3">DNA (cytosine-5-)-methyltransferase</fullName>
    </recommendedName>
</protein>
<keyword evidence="2" id="KW-1185">Reference proteome</keyword>